<proteinExistence type="predicted"/>
<gene>
    <name evidence="1" type="ORF">NE237_031959</name>
</gene>
<reference evidence="1" key="1">
    <citation type="journal article" date="2023" name="Plant J.">
        <title>The genome of the king protea, Protea cynaroides.</title>
        <authorList>
            <person name="Chang J."/>
            <person name="Duong T.A."/>
            <person name="Schoeman C."/>
            <person name="Ma X."/>
            <person name="Roodt D."/>
            <person name="Barker N."/>
            <person name="Li Z."/>
            <person name="Van de Peer Y."/>
            <person name="Mizrachi E."/>
        </authorList>
    </citation>
    <scope>NUCLEOTIDE SEQUENCE</scope>
    <source>
        <tissue evidence="1">Young leaves</tissue>
    </source>
</reference>
<dbReference type="EMBL" id="JAMYWD010000001">
    <property type="protein sequence ID" value="KAJ4981122.1"/>
    <property type="molecule type" value="Genomic_DNA"/>
</dbReference>
<accession>A0A9Q0L2E2</accession>
<name>A0A9Q0L2E2_9MAGN</name>
<protein>
    <submittedName>
        <fullName evidence="1">Uncharacterized protein</fullName>
    </submittedName>
</protein>
<comment type="caution">
    <text evidence="1">The sequence shown here is derived from an EMBL/GenBank/DDBJ whole genome shotgun (WGS) entry which is preliminary data.</text>
</comment>
<dbReference type="Proteomes" id="UP001141806">
    <property type="component" value="Unassembled WGS sequence"/>
</dbReference>
<organism evidence="1 2">
    <name type="scientific">Protea cynaroides</name>
    <dbReference type="NCBI Taxonomy" id="273540"/>
    <lineage>
        <taxon>Eukaryota</taxon>
        <taxon>Viridiplantae</taxon>
        <taxon>Streptophyta</taxon>
        <taxon>Embryophyta</taxon>
        <taxon>Tracheophyta</taxon>
        <taxon>Spermatophyta</taxon>
        <taxon>Magnoliopsida</taxon>
        <taxon>Proteales</taxon>
        <taxon>Proteaceae</taxon>
        <taxon>Protea</taxon>
    </lineage>
</organism>
<keyword evidence="2" id="KW-1185">Reference proteome</keyword>
<evidence type="ECO:0000313" key="1">
    <source>
        <dbReference type="EMBL" id="KAJ4981122.1"/>
    </source>
</evidence>
<dbReference type="AlphaFoldDB" id="A0A9Q0L2E2"/>
<sequence>MNDCIHNEAWKMGYCRTRYGVVEMEKSYNPSLLQVPRSSSCTSIQRLVHNFNFGYFSICVSIEQDMSLGSTQVSQDVLDWVNTSINVTKAVGDAMDDGFLDVRNPRTAIVDLDEEDAICRLNKEYREFLAAIIVSEGALESEFDESQLSKASVELPRTTPGTGPHLSSSSAQFGLINGFTQH</sequence>
<evidence type="ECO:0000313" key="2">
    <source>
        <dbReference type="Proteomes" id="UP001141806"/>
    </source>
</evidence>